<evidence type="ECO:0000313" key="2">
    <source>
        <dbReference type="EMBL" id="KPI87569.1"/>
    </source>
</evidence>
<name>A0A0N0P6F8_LEPSE</name>
<dbReference type="OMA" id="VEDWQFT"/>
<sequence>MSAPIPTPPLRYSSHRRLSSPLAPTPGDAQRHPAGTNDDADSDHVPADLTQLGAAARIRYAQALGSSGEEPSRPSAEEEAAHDEGKEAPAESQRHASAALRSYAGHHLFSSSPPPPLGPPPMKSFADVGGAGPHTVGDSKASSSVFDVPAAPSNGAPPSVEDWQFTLHALQHENRILRQRIEVLTSSDVVDDDLEKEGSERAPQALEVPRELLLKRIARLEAALQLEALERDVVEQRLLAQERVLRAVCTPVPLPAPAANS</sequence>
<comment type="caution">
    <text evidence="2">The sequence shown here is derived from an EMBL/GenBank/DDBJ whole genome shotgun (WGS) entry which is preliminary data.</text>
</comment>
<dbReference type="VEuPathDB" id="TriTrypDB:Lsey_0082_0220"/>
<dbReference type="OrthoDB" id="10633271at2759"/>
<proteinExistence type="predicted"/>
<organism evidence="2 3">
    <name type="scientific">Leptomonas seymouri</name>
    <dbReference type="NCBI Taxonomy" id="5684"/>
    <lineage>
        <taxon>Eukaryota</taxon>
        <taxon>Discoba</taxon>
        <taxon>Euglenozoa</taxon>
        <taxon>Kinetoplastea</taxon>
        <taxon>Metakinetoplastina</taxon>
        <taxon>Trypanosomatida</taxon>
        <taxon>Trypanosomatidae</taxon>
        <taxon>Leishmaniinae</taxon>
        <taxon>Leptomonas</taxon>
    </lineage>
</organism>
<feature type="compositionally biased region" description="Pro residues" evidence="1">
    <location>
        <begin position="112"/>
        <end position="122"/>
    </location>
</feature>
<dbReference type="EMBL" id="LJSK01000082">
    <property type="protein sequence ID" value="KPI87569.1"/>
    <property type="molecule type" value="Genomic_DNA"/>
</dbReference>
<dbReference type="AlphaFoldDB" id="A0A0N0P6F8"/>
<keyword evidence="3" id="KW-1185">Reference proteome</keyword>
<evidence type="ECO:0000256" key="1">
    <source>
        <dbReference type="SAM" id="MobiDB-lite"/>
    </source>
</evidence>
<evidence type="ECO:0000313" key="3">
    <source>
        <dbReference type="Proteomes" id="UP000038009"/>
    </source>
</evidence>
<protein>
    <submittedName>
        <fullName evidence="2">Uncharacterized protein</fullName>
    </submittedName>
</protein>
<feature type="compositionally biased region" description="Basic and acidic residues" evidence="1">
    <location>
        <begin position="82"/>
        <end position="94"/>
    </location>
</feature>
<gene>
    <name evidence="2" type="ORF">ABL78_3366</name>
</gene>
<reference evidence="2 3" key="1">
    <citation type="journal article" date="2015" name="PLoS Pathog.">
        <title>Leptomonas seymouri: Adaptations to the Dixenous Life Cycle Analyzed by Genome Sequencing, Transcriptome Profiling and Co-infection with Leishmania donovani.</title>
        <authorList>
            <person name="Kraeva N."/>
            <person name="Butenko A."/>
            <person name="Hlavacova J."/>
            <person name="Kostygov A."/>
            <person name="Myskova J."/>
            <person name="Grybchuk D."/>
            <person name="Lestinova T."/>
            <person name="Votypka J."/>
            <person name="Volf P."/>
            <person name="Opperdoes F."/>
            <person name="Flegontov P."/>
            <person name="Lukes J."/>
            <person name="Yurchenko V."/>
        </authorList>
    </citation>
    <scope>NUCLEOTIDE SEQUENCE [LARGE SCALE GENOMIC DNA]</scope>
    <source>
        <strain evidence="2 3">ATCC 30220</strain>
    </source>
</reference>
<dbReference type="Proteomes" id="UP000038009">
    <property type="component" value="Unassembled WGS sequence"/>
</dbReference>
<feature type="region of interest" description="Disordered" evidence="1">
    <location>
        <begin position="1"/>
        <end position="157"/>
    </location>
</feature>
<accession>A0A0N0P6F8</accession>